<dbReference type="SUPFAM" id="SSF50475">
    <property type="entry name" value="FMN-binding split barrel"/>
    <property type="match status" value="1"/>
</dbReference>
<comment type="pathway">
    <text evidence="7">Cofactor metabolism; pyridoxal 5'-phosphate salvage; pyridoxal 5'-phosphate from pyridoxine 5'-phosphate: step 1/1.</text>
</comment>
<dbReference type="NCBIfam" id="NF004231">
    <property type="entry name" value="PRK05679.1"/>
    <property type="match status" value="1"/>
</dbReference>
<dbReference type="FunFam" id="2.30.110.10:FF:000020">
    <property type="entry name" value="PNPO isoform 11"/>
    <property type="match status" value="1"/>
</dbReference>
<evidence type="ECO:0000256" key="2">
    <source>
        <dbReference type="ARBA" id="ARBA00011738"/>
    </source>
</evidence>
<evidence type="ECO:0000256" key="8">
    <source>
        <dbReference type="PIRSR" id="PIRSR000190-2"/>
    </source>
</evidence>
<dbReference type="PANTHER" id="PTHR10851:SF0">
    <property type="entry name" value="PYRIDOXINE-5'-PHOSPHATE OXIDASE"/>
    <property type="match status" value="1"/>
</dbReference>
<reference evidence="11 12" key="1">
    <citation type="submission" date="2015-02" db="EMBL/GenBank/DDBJ databases">
        <title>Genome Sequencing of Rickettsiales.</title>
        <authorList>
            <person name="Daugherty S.C."/>
            <person name="Su Q."/>
            <person name="Abolude K."/>
            <person name="Beier-Sexton M."/>
            <person name="Carlyon J.A."/>
            <person name="Carter R."/>
            <person name="Day N.P."/>
            <person name="Dumler S.J."/>
            <person name="Dyachenko V."/>
            <person name="Godinez A."/>
            <person name="Kurtti T.J."/>
            <person name="Lichay M."/>
            <person name="Mullins K.E."/>
            <person name="Ott S."/>
            <person name="Pappas-Brown V."/>
            <person name="Paris D.H."/>
            <person name="Patel P."/>
            <person name="Richards A.L."/>
            <person name="Sadzewicz L."/>
            <person name="Sears K."/>
            <person name="Seidman D."/>
            <person name="Sengamalay N."/>
            <person name="Stenos J."/>
            <person name="Tallon L.J."/>
            <person name="Vincent G."/>
            <person name="Fraser C.M."/>
            <person name="Munderloh U."/>
            <person name="Dunning-Hotopp J.C."/>
        </authorList>
    </citation>
    <scope>NUCLEOTIDE SEQUENCE [LARGE SCALE GENOMIC DNA]</scope>
    <source>
        <strain evidence="11 12">EmCRT</strain>
    </source>
</reference>
<dbReference type="HAMAP" id="MF_01629">
    <property type="entry name" value="PdxH"/>
    <property type="match status" value="1"/>
</dbReference>
<dbReference type="RefSeq" id="WP_045805078.1">
    <property type="nucleotide sequence ID" value="NZ_LANU01000003.1"/>
</dbReference>
<comment type="similarity">
    <text evidence="1 7">Belongs to the pyridoxamine 5'-phosphate oxidase family.</text>
</comment>
<evidence type="ECO:0000259" key="9">
    <source>
        <dbReference type="Pfam" id="PF01243"/>
    </source>
</evidence>
<evidence type="ECO:0000256" key="4">
    <source>
        <dbReference type="ARBA" id="ARBA00022643"/>
    </source>
</evidence>
<feature type="binding site" evidence="7">
    <location>
        <position position="110"/>
    </location>
    <ligand>
        <name>substrate</name>
    </ligand>
</feature>
<sequence>MIKEDPIELFDLWYNEVLEIPSEHKNPAAMVLATCSEALKPSARVVLLKKYSDQGFVFFTNMNSRKGKEMTANPFVALVFDWSHISKQVRIEGEIKMLSCQDADAYYASRPRGSQIGAWGSKQSSILESRKDFIELIEKMKIEFHEKPIPRPDYWGGIVVVPVLMEFWQEGLDRIHTRYQYTRDNSMCDWNVVELYP</sequence>
<dbReference type="InterPro" id="IPR019576">
    <property type="entry name" value="Pyridoxamine_oxidase_dimer_C"/>
</dbReference>
<evidence type="ECO:0000256" key="7">
    <source>
        <dbReference type="HAMAP-Rule" id="MF_01629"/>
    </source>
</evidence>
<dbReference type="InterPro" id="IPR011576">
    <property type="entry name" value="Pyridox_Oxase_N"/>
</dbReference>
<dbReference type="Pfam" id="PF10590">
    <property type="entry name" value="PNP_phzG_C"/>
    <property type="match status" value="1"/>
</dbReference>
<dbReference type="PROSITE" id="PS01064">
    <property type="entry name" value="PYRIDOX_OXIDASE"/>
    <property type="match status" value="1"/>
</dbReference>
<feature type="domain" description="Pyridoxine 5'-phosphate oxidase dimerisation C-terminal" evidence="10">
    <location>
        <begin position="155"/>
        <end position="197"/>
    </location>
</feature>
<comment type="catalytic activity">
    <reaction evidence="7">
        <text>pyridoxine 5'-phosphate + O2 = pyridoxal 5'-phosphate + H2O2</text>
        <dbReference type="Rhea" id="RHEA:15149"/>
        <dbReference type="ChEBI" id="CHEBI:15379"/>
        <dbReference type="ChEBI" id="CHEBI:16240"/>
        <dbReference type="ChEBI" id="CHEBI:58589"/>
        <dbReference type="ChEBI" id="CHEBI:597326"/>
        <dbReference type="EC" id="1.4.3.5"/>
    </reaction>
</comment>
<feature type="binding site" evidence="7 8">
    <location>
        <begin position="44"/>
        <end position="49"/>
    </location>
    <ligand>
        <name>FMN</name>
        <dbReference type="ChEBI" id="CHEBI:58210"/>
    </ligand>
</feature>
<dbReference type="AlphaFoldDB" id="A0A0F3N6J5"/>
<evidence type="ECO:0000256" key="6">
    <source>
        <dbReference type="ARBA" id="ARBA00023096"/>
    </source>
</evidence>
<feature type="binding site" evidence="7">
    <location>
        <position position="106"/>
    </location>
    <ligand>
        <name>substrate</name>
    </ligand>
</feature>
<evidence type="ECO:0000256" key="1">
    <source>
        <dbReference type="ARBA" id="ARBA00007301"/>
    </source>
</evidence>
<feature type="binding site" evidence="7 8">
    <location>
        <position position="66"/>
    </location>
    <ligand>
        <name>FMN</name>
        <dbReference type="ChEBI" id="CHEBI:58210"/>
    </ligand>
</feature>
<comment type="function">
    <text evidence="7">Catalyzes the oxidation of either pyridoxine 5'-phosphate (PNP) or pyridoxamine 5'-phosphate (PMP) into pyridoxal 5'-phosphate (PLP).</text>
</comment>
<feature type="binding site" evidence="7">
    <location>
        <position position="114"/>
    </location>
    <ligand>
        <name>substrate</name>
    </ligand>
</feature>
<dbReference type="UniPathway" id="UPA01068">
    <property type="reaction ID" value="UER00304"/>
</dbReference>
<dbReference type="Pfam" id="PF01243">
    <property type="entry name" value="PNPOx_N"/>
    <property type="match status" value="1"/>
</dbReference>
<evidence type="ECO:0000259" key="10">
    <source>
        <dbReference type="Pfam" id="PF10590"/>
    </source>
</evidence>
<feature type="binding site" evidence="7 8">
    <location>
        <position position="65"/>
    </location>
    <ligand>
        <name>FMN</name>
        <dbReference type="ChEBI" id="CHEBI:58210"/>
    </ligand>
</feature>
<dbReference type="PATRIC" id="fig|1359167.3.peg.747"/>
<dbReference type="GO" id="GO:0004733">
    <property type="term" value="F:pyridoxamine phosphate oxidase activity"/>
    <property type="evidence" value="ECO:0007669"/>
    <property type="project" value="UniProtKB-UniRule"/>
</dbReference>
<dbReference type="Gene3D" id="2.30.110.10">
    <property type="entry name" value="Electron Transport, Fmn-binding Protein, Chain A"/>
    <property type="match status" value="1"/>
</dbReference>
<feature type="binding site" evidence="7 8">
    <location>
        <position position="88"/>
    </location>
    <ligand>
        <name>FMN</name>
        <dbReference type="ChEBI" id="CHEBI:58210"/>
    </ligand>
</feature>
<dbReference type="EC" id="1.4.3.5" evidence="7"/>
<evidence type="ECO:0000256" key="3">
    <source>
        <dbReference type="ARBA" id="ARBA00022630"/>
    </source>
</evidence>
<comment type="cofactor">
    <cofactor evidence="7 8">
        <name>FMN</name>
        <dbReference type="ChEBI" id="CHEBI:58210"/>
    </cofactor>
    <text evidence="7 8">Binds 1 FMN per subunit.</text>
</comment>
<comment type="pathway">
    <text evidence="7">Cofactor metabolism; pyridoxal 5'-phosphate salvage; pyridoxal 5'-phosphate from pyridoxamine 5'-phosphate: step 1/1.</text>
</comment>
<evidence type="ECO:0000313" key="11">
    <source>
        <dbReference type="EMBL" id="KJV63327.1"/>
    </source>
</evidence>
<proteinExistence type="inferred from homology"/>
<dbReference type="PIRSF" id="PIRSF000190">
    <property type="entry name" value="Pyd_amn-ph_oxd"/>
    <property type="match status" value="1"/>
</dbReference>
<name>A0A0F3N6J5_9RICK</name>
<keyword evidence="3 7" id="KW-0285">Flavoprotein</keyword>
<accession>A0A0F3N6J5</accession>
<gene>
    <name evidence="7 11" type="primary">pdxH</name>
    <name evidence="11" type="ORF">EMUCRT_0779</name>
</gene>
<feature type="binding site" evidence="7 8">
    <location>
        <position position="178"/>
    </location>
    <ligand>
        <name>FMN</name>
        <dbReference type="ChEBI" id="CHEBI:58210"/>
    </ligand>
</feature>
<dbReference type="GO" id="GO:0008615">
    <property type="term" value="P:pyridoxine biosynthetic process"/>
    <property type="evidence" value="ECO:0007669"/>
    <property type="project" value="UniProtKB-UniRule"/>
</dbReference>
<feature type="domain" description="Pyridoxamine 5'-phosphate oxidase N-terminal" evidence="9">
    <location>
        <begin position="26"/>
        <end position="130"/>
    </location>
</feature>
<dbReference type="InterPro" id="IPR019740">
    <property type="entry name" value="Pyridox_Oxase_CS"/>
</dbReference>
<feature type="binding site" evidence="7 8">
    <location>
        <position position="168"/>
    </location>
    <ligand>
        <name>FMN</name>
        <dbReference type="ChEBI" id="CHEBI:58210"/>
    </ligand>
</feature>
<feature type="binding site" evidence="7">
    <location>
        <begin position="174"/>
        <end position="176"/>
    </location>
    <ligand>
        <name>substrate</name>
    </ligand>
</feature>
<feature type="binding site" evidence="7 8">
    <location>
        <begin position="123"/>
        <end position="124"/>
    </location>
    <ligand>
        <name>FMN</name>
        <dbReference type="ChEBI" id="CHEBI:58210"/>
    </ligand>
</feature>
<comment type="catalytic activity">
    <reaction evidence="7">
        <text>pyridoxamine 5'-phosphate + O2 + H2O = pyridoxal 5'-phosphate + H2O2 + NH4(+)</text>
        <dbReference type="Rhea" id="RHEA:15817"/>
        <dbReference type="ChEBI" id="CHEBI:15377"/>
        <dbReference type="ChEBI" id="CHEBI:15379"/>
        <dbReference type="ChEBI" id="CHEBI:16240"/>
        <dbReference type="ChEBI" id="CHEBI:28938"/>
        <dbReference type="ChEBI" id="CHEBI:58451"/>
        <dbReference type="ChEBI" id="CHEBI:597326"/>
        <dbReference type="EC" id="1.4.3.5"/>
    </reaction>
</comment>
<comment type="caution">
    <text evidence="11">The sequence shown here is derived from an EMBL/GenBank/DDBJ whole genome shotgun (WGS) entry which is preliminary data.</text>
</comment>
<dbReference type="NCBIfam" id="TIGR00558">
    <property type="entry name" value="pdxH"/>
    <property type="match status" value="1"/>
</dbReference>
<organism evidence="11 12">
    <name type="scientific">Ehrlichia cf. muris str. EmCRT</name>
    <dbReference type="NCBI Taxonomy" id="1359167"/>
    <lineage>
        <taxon>Bacteria</taxon>
        <taxon>Pseudomonadati</taxon>
        <taxon>Pseudomonadota</taxon>
        <taxon>Alphaproteobacteria</taxon>
        <taxon>Rickettsiales</taxon>
        <taxon>Anaplasmataceae</taxon>
        <taxon>Ehrlichia</taxon>
    </lineage>
</organism>
<keyword evidence="6 7" id="KW-0664">Pyridoxine biosynthesis</keyword>
<comment type="subunit">
    <text evidence="2 7">Homodimer.</text>
</comment>
<dbReference type="InterPro" id="IPR012349">
    <property type="entry name" value="Split_barrel_FMN-bd"/>
</dbReference>
<protein>
    <recommendedName>
        <fullName evidence="7">Pyridoxine/pyridoxamine 5'-phosphate oxidase</fullName>
        <ecNumber evidence="7">1.4.3.5</ecNumber>
    </recommendedName>
    <alternativeName>
        <fullName evidence="7">PNP/PMP oxidase</fullName>
        <shortName evidence="7">PNPOx</shortName>
    </alternativeName>
    <alternativeName>
        <fullName evidence="7">Pyridoxal 5'-phosphate synthase</fullName>
    </alternativeName>
</protein>
<feature type="binding site" evidence="7">
    <location>
        <position position="49"/>
    </location>
    <ligand>
        <name>substrate</name>
    </ligand>
</feature>
<feature type="binding site" evidence="7 8">
    <location>
        <begin position="59"/>
        <end position="60"/>
    </location>
    <ligand>
        <name>FMN</name>
        <dbReference type="ChEBI" id="CHEBI:58210"/>
    </ligand>
</feature>
<dbReference type="Proteomes" id="UP000033546">
    <property type="component" value="Unassembled WGS sequence"/>
</dbReference>
<keyword evidence="4 7" id="KW-0288">FMN</keyword>
<dbReference type="GO" id="GO:0010181">
    <property type="term" value="F:FMN binding"/>
    <property type="evidence" value="ECO:0007669"/>
    <property type="project" value="UniProtKB-UniRule"/>
</dbReference>
<evidence type="ECO:0000313" key="12">
    <source>
        <dbReference type="Proteomes" id="UP000033546"/>
    </source>
</evidence>
<dbReference type="InterPro" id="IPR000659">
    <property type="entry name" value="Pyridox_Oxase"/>
</dbReference>
<evidence type="ECO:0000256" key="5">
    <source>
        <dbReference type="ARBA" id="ARBA00023002"/>
    </source>
</evidence>
<dbReference type="PANTHER" id="PTHR10851">
    <property type="entry name" value="PYRIDOXINE-5-PHOSPHATE OXIDASE"/>
    <property type="match status" value="1"/>
</dbReference>
<keyword evidence="5 7" id="KW-0560">Oxidoreductase</keyword>
<dbReference type="EMBL" id="LANU01000003">
    <property type="protein sequence ID" value="KJV63327.1"/>
    <property type="molecule type" value="Genomic_DNA"/>
</dbReference>